<feature type="transmembrane region" description="Helical" evidence="6">
    <location>
        <begin position="184"/>
        <end position="203"/>
    </location>
</feature>
<keyword evidence="4 6" id="KW-1133">Transmembrane helix</keyword>
<feature type="transmembrane region" description="Helical" evidence="6">
    <location>
        <begin position="255"/>
        <end position="280"/>
    </location>
</feature>
<dbReference type="PANTHER" id="PTHR43243:SF4">
    <property type="entry name" value="CATIONIC AMINO ACID TRANSPORTER 4"/>
    <property type="match status" value="1"/>
</dbReference>
<organism evidence="7 8">
    <name type="scientific">Clostridium aromativorans</name>
    <dbReference type="NCBI Taxonomy" id="2836848"/>
    <lineage>
        <taxon>Bacteria</taxon>
        <taxon>Bacillati</taxon>
        <taxon>Bacillota</taxon>
        <taxon>Clostridia</taxon>
        <taxon>Eubacteriales</taxon>
        <taxon>Clostridiaceae</taxon>
        <taxon>Clostridium</taxon>
    </lineage>
</organism>
<dbReference type="PANTHER" id="PTHR43243">
    <property type="entry name" value="INNER MEMBRANE TRANSPORTER YGJI-RELATED"/>
    <property type="match status" value="1"/>
</dbReference>
<comment type="caution">
    <text evidence="7">The sequence shown here is derived from an EMBL/GenBank/DDBJ whole genome shotgun (WGS) entry which is preliminary data.</text>
</comment>
<evidence type="ECO:0000256" key="2">
    <source>
        <dbReference type="ARBA" id="ARBA00022448"/>
    </source>
</evidence>
<dbReference type="Pfam" id="PF13520">
    <property type="entry name" value="AA_permease_2"/>
    <property type="match status" value="1"/>
</dbReference>
<feature type="transmembrane region" description="Helical" evidence="6">
    <location>
        <begin position="32"/>
        <end position="54"/>
    </location>
</feature>
<keyword evidence="8" id="KW-1185">Reference proteome</keyword>
<dbReference type="InterPro" id="IPR002293">
    <property type="entry name" value="AA/rel_permease1"/>
</dbReference>
<feature type="transmembrane region" description="Helical" evidence="6">
    <location>
        <begin position="356"/>
        <end position="374"/>
    </location>
</feature>
<sequence length="469" mass="50112">MKDIFRRKSIDNLIAETKGKESLEKVLGSFELTMLGIGAIIGTGIFVLTGIAAANYSGPALIISFIIAGLACGFAALCYSEIAAMVPVAGSAYTYGYAALGEFWAWIIGWDLILEYAFAIGTVAIGWSGYFNSILGSLGITLPAAITKAPFEGGVINLPAVLILVLITGILIAGVKQSTTTNNIIVGIKLAVVLLFIVLGVGHVKPANWHPFMPYGWNGVFAGASVIFFAYIGFDAVSTAAEEVKDPQKDLPKGIISSLIICTVLYIVVSAILTGMVPYLKFKETAAPVAFALQQVGINWGSALVSVGAICGLTSVLIVMMFGQTRILFAMSRDGLLPKVFGHVNLKFHTPVKSTLLVGIITMVVAGFTPIGIVSELTNIGTLAAFIIVSASVIVLRKTEPNRERSFKVPFSPVIPMLAVISCAFLIAHLQKVTLMRFVVWLAFGLILYFIYGYKHSTITEDNNQEKVI</sequence>
<dbReference type="PIRSF" id="PIRSF006060">
    <property type="entry name" value="AA_transporter"/>
    <property type="match status" value="1"/>
</dbReference>
<reference evidence="7" key="1">
    <citation type="submission" date="2021-11" db="EMBL/GenBank/DDBJ databases">
        <authorList>
            <person name="Qingchun L."/>
            <person name="Dong Z."/>
            <person name="Zongwei Q."/>
            <person name="Jia Z."/>
            <person name="Duotao L."/>
        </authorList>
    </citation>
    <scope>NUCLEOTIDE SEQUENCE</scope>
    <source>
        <strain evidence="7">WLY-B-L2</strain>
    </source>
</reference>
<dbReference type="Gene3D" id="1.20.1740.10">
    <property type="entry name" value="Amino acid/polyamine transporter I"/>
    <property type="match status" value="1"/>
</dbReference>
<feature type="transmembrane region" description="Helical" evidence="6">
    <location>
        <begin position="300"/>
        <end position="323"/>
    </location>
</feature>
<feature type="transmembrane region" description="Helical" evidence="6">
    <location>
        <begin position="380"/>
        <end position="397"/>
    </location>
</feature>
<comment type="subcellular location">
    <subcellularLocation>
        <location evidence="1">Membrane</location>
        <topology evidence="1">Multi-pass membrane protein</topology>
    </subcellularLocation>
</comment>
<evidence type="ECO:0000256" key="6">
    <source>
        <dbReference type="SAM" id="Phobius"/>
    </source>
</evidence>
<evidence type="ECO:0000313" key="7">
    <source>
        <dbReference type="EMBL" id="MCC9295391.1"/>
    </source>
</evidence>
<evidence type="ECO:0000256" key="5">
    <source>
        <dbReference type="ARBA" id="ARBA00023136"/>
    </source>
</evidence>
<evidence type="ECO:0000313" key="8">
    <source>
        <dbReference type="Proteomes" id="UP001165422"/>
    </source>
</evidence>
<evidence type="ECO:0000256" key="4">
    <source>
        <dbReference type="ARBA" id="ARBA00022989"/>
    </source>
</evidence>
<proteinExistence type="predicted"/>
<feature type="transmembrane region" description="Helical" evidence="6">
    <location>
        <begin position="103"/>
        <end position="131"/>
    </location>
</feature>
<protein>
    <submittedName>
        <fullName evidence="7">Amino acid permease</fullName>
    </submittedName>
</protein>
<evidence type="ECO:0000256" key="3">
    <source>
        <dbReference type="ARBA" id="ARBA00022692"/>
    </source>
</evidence>
<feature type="transmembrane region" description="Helical" evidence="6">
    <location>
        <begin position="151"/>
        <end position="172"/>
    </location>
</feature>
<accession>A0ABS8N6E0</accession>
<gene>
    <name evidence="7" type="ORF">LN736_11035</name>
</gene>
<dbReference type="Proteomes" id="UP001165422">
    <property type="component" value="Unassembled WGS sequence"/>
</dbReference>
<name>A0ABS8N6E0_9CLOT</name>
<feature type="transmembrane region" description="Helical" evidence="6">
    <location>
        <begin position="215"/>
        <end position="234"/>
    </location>
</feature>
<keyword evidence="3 6" id="KW-0812">Transmembrane</keyword>
<feature type="transmembrane region" description="Helical" evidence="6">
    <location>
        <begin position="60"/>
        <end position="82"/>
    </location>
</feature>
<dbReference type="RefSeq" id="WP_150356132.1">
    <property type="nucleotide sequence ID" value="NZ_JAJJPB010000013.1"/>
</dbReference>
<evidence type="ECO:0000256" key="1">
    <source>
        <dbReference type="ARBA" id="ARBA00004141"/>
    </source>
</evidence>
<keyword evidence="2" id="KW-0813">Transport</keyword>
<feature type="transmembrane region" description="Helical" evidence="6">
    <location>
        <begin position="409"/>
        <end position="428"/>
    </location>
</feature>
<feature type="transmembrane region" description="Helical" evidence="6">
    <location>
        <begin position="434"/>
        <end position="452"/>
    </location>
</feature>
<dbReference type="EMBL" id="JAJJPB010000013">
    <property type="protein sequence ID" value="MCC9295391.1"/>
    <property type="molecule type" value="Genomic_DNA"/>
</dbReference>
<keyword evidence="5 6" id="KW-0472">Membrane</keyword>